<dbReference type="EMBL" id="JABMCC010000107">
    <property type="protein sequence ID" value="NUU54890.1"/>
    <property type="molecule type" value="Genomic_DNA"/>
</dbReference>
<keyword evidence="3" id="KW-1185">Reference proteome</keyword>
<dbReference type="Proteomes" id="UP000577724">
    <property type="component" value="Unassembled WGS sequence"/>
</dbReference>
<comment type="caution">
    <text evidence="2">The sequence shown here is derived from an EMBL/GenBank/DDBJ whole genome shotgun (WGS) entry which is preliminary data.</text>
</comment>
<keyword evidence="1" id="KW-1133">Transmembrane helix</keyword>
<feature type="transmembrane region" description="Helical" evidence="1">
    <location>
        <begin position="154"/>
        <end position="174"/>
    </location>
</feature>
<keyword evidence="1" id="KW-0812">Transmembrane</keyword>
<evidence type="ECO:0000256" key="1">
    <source>
        <dbReference type="SAM" id="Phobius"/>
    </source>
</evidence>
<sequence length="222" mass="25914">MNKEKSGLEKILSRIEQEKVSVVEIDNLIDESNHPLQYYTVVQRGFGGTYITFPKHKDLRPEEHLFALAHELGHIILWRKRSNSMNQWTRVSRSMMNQGHLIGILLVIAEEICAWIEGYNVCKETEIETTHFITQSIYSLGTYVMFIPRVIYKLAKQVLGIYLGAFFFVKVASMHPQIQSYFELSGVFTVDFKWVTPLFQYLIIVFFIGLFLKQSYHLIRAI</sequence>
<protein>
    <recommendedName>
        <fullName evidence="4">IrrE N-terminal-like domain-containing protein</fullName>
    </recommendedName>
</protein>
<feature type="transmembrane region" description="Helical" evidence="1">
    <location>
        <begin position="194"/>
        <end position="212"/>
    </location>
</feature>
<organism evidence="2 3">
    <name type="scientific">Paenibacillus taichungensis</name>
    <dbReference type="NCBI Taxonomy" id="484184"/>
    <lineage>
        <taxon>Bacteria</taxon>
        <taxon>Bacillati</taxon>
        <taxon>Bacillota</taxon>
        <taxon>Bacilli</taxon>
        <taxon>Bacillales</taxon>
        <taxon>Paenibacillaceae</taxon>
        <taxon>Paenibacillus</taxon>
    </lineage>
</organism>
<evidence type="ECO:0000313" key="3">
    <source>
        <dbReference type="Proteomes" id="UP000577724"/>
    </source>
</evidence>
<name>A0ABX2MLJ3_9BACL</name>
<evidence type="ECO:0008006" key="4">
    <source>
        <dbReference type="Google" id="ProtNLM"/>
    </source>
</evidence>
<keyword evidence="1" id="KW-0472">Membrane</keyword>
<reference evidence="2 3" key="1">
    <citation type="submission" date="2020-05" db="EMBL/GenBank/DDBJ databases">
        <title>Genome Sequencing of Type Strains.</title>
        <authorList>
            <person name="Lemaire J.F."/>
            <person name="Inderbitzin P."/>
            <person name="Gregorio O.A."/>
            <person name="Collins S.B."/>
            <person name="Wespe N."/>
            <person name="Knight-Connoni V."/>
        </authorList>
    </citation>
    <scope>NUCLEOTIDE SEQUENCE [LARGE SCALE GENOMIC DNA]</scope>
    <source>
        <strain evidence="2 3">DSM 19942</strain>
    </source>
</reference>
<accession>A0ABX2MLJ3</accession>
<gene>
    <name evidence="2" type="ORF">HP548_12465</name>
</gene>
<evidence type="ECO:0000313" key="2">
    <source>
        <dbReference type="EMBL" id="NUU54890.1"/>
    </source>
</evidence>
<dbReference type="RefSeq" id="WP_175381825.1">
    <property type="nucleotide sequence ID" value="NZ_JABMCC010000107.1"/>
</dbReference>
<proteinExistence type="predicted"/>
<dbReference type="GeneID" id="97131530"/>